<evidence type="ECO:0000256" key="1">
    <source>
        <dbReference type="SAM" id="MobiDB-lite"/>
    </source>
</evidence>
<gene>
    <name evidence="3" type="ORF">H9648_10260</name>
</gene>
<reference evidence="3 4" key="1">
    <citation type="submission" date="2020-08" db="EMBL/GenBank/DDBJ databases">
        <title>A Genomic Blueprint of the Chicken Gut Microbiome.</title>
        <authorList>
            <person name="Gilroy R."/>
            <person name="Ravi A."/>
            <person name="Getino M."/>
            <person name="Pursley I."/>
            <person name="Horton D.L."/>
            <person name="Alikhan N.-F."/>
            <person name="Baker D."/>
            <person name="Gharbi K."/>
            <person name="Hall N."/>
            <person name="Watson M."/>
            <person name="Adriaenssens E.M."/>
            <person name="Foster-Nyarko E."/>
            <person name="Jarju S."/>
            <person name="Secka A."/>
            <person name="Antonio M."/>
            <person name="Oren A."/>
            <person name="Chaudhuri R."/>
            <person name="La Ragione R.M."/>
            <person name="Hildebrand F."/>
            <person name="Pallen M.J."/>
        </authorList>
    </citation>
    <scope>NUCLEOTIDE SEQUENCE [LARGE SCALE GENOMIC DNA]</scope>
    <source>
        <strain evidence="3 4">Sa2CUA10</strain>
    </source>
</reference>
<dbReference type="EMBL" id="JACSQM010000004">
    <property type="protein sequence ID" value="MBD7964439.1"/>
    <property type="molecule type" value="Genomic_DNA"/>
</dbReference>
<feature type="compositionally biased region" description="Polar residues" evidence="1">
    <location>
        <begin position="37"/>
        <end position="49"/>
    </location>
</feature>
<keyword evidence="2" id="KW-0812">Transmembrane</keyword>
<keyword evidence="2" id="KW-0472">Membrane</keyword>
<feature type="region of interest" description="Disordered" evidence="1">
    <location>
        <begin position="34"/>
        <end position="68"/>
    </location>
</feature>
<organism evidence="3 4">
    <name type="scientific">Fictibacillus norfolkensis</name>
    <dbReference type="NCBI Taxonomy" id="2762233"/>
    <lineage>
        <taxon>Bacteria</taxon>
        <taxon>Bacillati</taxon>
        <taxon>Bacillota</taxon>
        <taxon>Bacilli</taxon>
        <taxon>Bacillales</taxon>
        <taxon>Fictibacillaceae</taxon>
        <taxon>Fictibacillus</taxon>
    </lineage>
</organism>
<protein>
    <submittedName>
        <fullName evidence="3">DUF3679 domain-containing protein</fullName>
    </submittedName>
</protein>
<evidence type="ECO:0000313" key="3">
    <source>
        <dbReference type="EMBL" id="MBD7964439.1"/>
    </source>
</evidence>
<dbReference type="RefSeq" id="WP_191753772.1">
    <property type="nucleotide sequence ID" value="NZ_JACSQM010000004.1"/>
</dbReference>
<accession>A0ABR8SMU7</accession>
<dbReference type="Proteomes" id="UP000603641">
    <property type="component" value="Unassembled WGS sequence"/>
</dbReference>
<evidence type="ECO:0000313" key="4">
    <source>
        <dbReference type="Proteomes" id="UP000603641"/>
    </source>
</evidence>
<dbReference type="InterPro" id="IPR020534">
    <property type="entry name" value="Uncharacterised_YqxA"/>
</dbReference>
<name>A0ABR8SMU7_9BACL</name>
<keyword evidence="2" id="KW-1133">Transmembrane helix</keyword>
<feature type="transmembrane region" description="Helical" evidence="2">
    <location>
        <begin position="92"/>
        <end position="115"/>
    </location>
</feature>
<sequence>MTKFMLKCFGLVTILLFGVLFGIQKAHFEMDELKGSPQESVESSSNPSMKQEESKQNHASASSHDIKTKQETLSKIDSFNVFSALGQRLTSWISSAFGVMISIFGVIISEMLAVFSP</sequence>
<dbReference type="Pfam" id="PF12438">
    <property type="entry name" value="DUF3679"/>
    <property type="match status" value="1"/>
</dbReference>
<evidence type="ECO:0000256" key="2">
    <source>
        <dbReference type="SAM" id="Phobius"/>
    </source>
</evidence>
<comment type="caution">
    <text evidence="3">The sequence shown here is derived from an EMBL/GenBank/DDBJ whole genome shotgun (WGS) entry which is preliminary data.</text>
</comment>
<proteinExistence type="predicted"/>
<keyword evidence="4" id="KW-1185">Reference proteome</keyword>